<dbReference type="Proteomes" id="UP000279994">
    <property type="component" value="Unassembled WGS sequence"/>
</dbReference>
<dbReference type="AlphaFoldDB" id="A0A3N0GJ55"/>
<comment type="caution">
    <text evidence="1">The sequence shown here is derived from an EMBL/GenBank/DDBJ whole genome shotgun (WGS) entry which is preliminary data.</text>
</comment>
<dbReference type="EMBL" id="RJSF01000046">
    <property type="protein sequence ID" value="RNM12202.1"/>
    <property type="molecule type" value="Genomic_DNA"/>
</dbReference>
<accession>A0A3N0GJ55</accession>
<gene>
    <name evidence="1" type="ORF">EFL26_20590</name>
</gene>
<evidence type="ECO:0000313" key="1">
    <source>
        <dbReference type="EMBL" id="RNM12202.1"/>
    </source>
</evidence>
<evidence type="ECO:0000313" key="2">
    <source>
        <dbReference type="Proteomes" id="UP000279994"/>
    </source>
</evidence>
<reference evidence="1 2" key="1">
    <citation type="submission" date="2018-11" db="EMBL/GenBank/DDBJ databases">
        <authorList>
            <person name="Li F."/>
        </authorList>
    </citation>
    <scope>NUCLEOTIDE SEQUENCE [LARGE SCALE GENOMIC DNA]</scope>
    <source>
        <strain evidence="1 2">Gsoil 818</strain>
    </source>
</reference>
<keyword evidence="2" id="KW-1185">Reference proteome</keyword>
<name>A0A3N0GJ55_9ACTN</name>
<protein>
    <submittedName>
        <fullName evidence="1">Uncharacterized protein</fullName>
    </submittedName>
</protein>
<proteinExistence type="predicted"/>
<sequence>MHTVLQQNQRYLRDAFGCPLRDGACVLDADRQVGYVRLEFGSRRGPDSAYWDGWFSVTPSRAGHPLRGKVMRGSLVQLIGSAA</sequence>
<organism evidence="1 2">
    <name type="scientific">Nocardioides pocheonensis</name>
    <dbReference type="NCBI Taxonomy" id="661485"/>
    <lineage>
        <taxon>Bacteria</taxon>
        <taxon>Bacillati</taxon>
        <taxon>Actinomycetota</taxon>
        <taxon>Actinomycetes</taxon>
        <taxon>Propionibacteriales</taxon>
        <taxon>Nocardioidaceae</taxon>
        <taxon>Nocardioides</taxon>
    </lineage>
</organism>
<dbReference type="OrthoDB" id="3786107at2"/>